<protein>
    <submittedName>
        <fullName evidence="1">Uncharacterized protein</fullName>
    </submittedName>
</protein>
<evidence type="ECO:0000313" key="2">
    <source>
        <dbReference type="Proteomes" id="UP000593567"/>
    </source>
</evidence>
<accession>A0A7J7JQK6</accession>
<dbReference type="Proteomes" id="UP000593567">
    <property type="component" value="Unassembled WGS sequence"/>
</dbReference>
<dbReference type="EMBL" id="VXIV02001930">
    <property type="protein sequence ID" value="KAF6028630.1"/>
    <property type="molecule type" value="Genomic_DNA"/>
</dbReference>
<dbReference type="AlphaFoldDB" id="A0A7J7JQK6"/>
<organism evidence="1 2">
    <name type="scientific">Bugula neritina</name>
    <name type="common">Brown bryozoan</name>
    <name type="synonym">Sertularia neritina</name>
    <dbReference type="NCBI Taxonomy" id="10212"/>
    <lineage>
        <taxon>Eukaryota</taxon>
        <taxon>Metazoa</taxon>
        <taxon>Spiralia</taxon>
        <taxon>Lophotrochozoa</taxon>
        <taxon>Bryozoa</taxon>
        <taxon>Gymnolaemata</taxon>
        <taxon>Cheilostomatida</taxon>
        <taxon>Flustrina</taxon>
        <taxon>Buguloidea</taxon>
        <taxon>Bugulidae</taxon>
        <taxon>Bugula</taxon>
    </lineage>
</organism>
<name>A0A7J7JQK6_BUGNE</name>
<sequence>MSAAESIASLKHSIDQISHNLSTITATVSKSNICNGGSNDTIDAVAKEMREIDSRVSDLLLTIEHCEDLEKSDIDLAALLATDTQSQSLLNSEEFPDDDEDFFDGDFEDSLIEVYVNTYYEIKIILSITTNICSDIVTNFKEMDKSERVQLCPMKKTNATILSFILRAKVTSVRNFKHRKNQIASPPRCN</sequence>
<proteinExistence type="predicted"/>
<keyword evidence="2" id="KW-1185">Reference proteome</keyword>
<comment type="caution">
    <text evidence="1">The sequence shown here is derived from an EMBL/GenBank/DDBJ whole genome shotgun (WGS) entry which is preliminary data.</text>
</comment>
<gene>
    <name evidence="1" type="ORF">EB796_013066</name>
</gene>
<reference evidence="1" key="1">
    <citation type="submission" date="2020-06" db="EMBL/GenBank/DDBJ databases">
        <title>Draft genome of Bugula neritina, a colonial animal packing powerful symbionts and potential medicines.</title>
        <authorList>
            <person name="Rayko M."/>
        </authorList>
    </citation>
    <scope>NUCLEOTIDE SEQUENCE [LARGE SCALE GENOMIC DNA]</scope>
    <source>
        <strain evidence="1">Kwan_BN1</strain>
    </source>
</reference>
<evidence type="ECO:0000313" key="1">
    <source>
        <dbReference type="EMBL" id="KAF6028630.1"/>
    </source>
</evidence>